<feature type="region of interest" description="Disordered" evidence="2">
    <location>
        <begin position="1"/>
        <end position="21"/>
    </location>
</feature>
<dbReference type="HOGENOM" id="CLU_940690_0_0_1"/>
<evidence type="ECO:0000313" key="4">
    <source>
        <dbReference type="Proteomes" id="UP000002748"/>
    </source>
</evidence>
<protein>
    <submittedName>
        <fullName evidence="3">Nuclear mRNA splicing protein</fullName>
    </submittedName>
</protein>
<dbReference type="GO" id="GO:0071014">
    <property type="term" value="C:post-mRNA release spliceosomal complex"/>
    <property type="evidence" value="ECO:0007669"/>
    <property type="project" value="TreeGrafter"/>
</dbReference>
<comment type="caution">
    <text evidence="3">The sequence shown here is derived from an EMBL/GenBank/DDBJ whole genome shotgun (WGS) entry which is preliminary data.</text>
</comment>
<dbReference type="KEGG" id="tasa:A1Q1_00784"/>
<dbReference type="InterPro" id="IPR007590">
    <property type="entry name" value="Saf4/Yju2"/>
</dbReference>
<dbReference type="Proteomes" id="UP000002748">
    <property type="component" value="Unassembled WGS sequence"/>
</dbReference>
<proteinExistence type="inferred from homology"/>
<feature type="compositionally biased region" description="Basic and acidic residues" evidence="2">
    <location>
        <begin position="242"/>
        <end position="251"/>
    </location>
</feature>
<comment type="similarity">
    <text evidence="1">Belongs to the CWC16 family.</text>
</comment>
<dbReference type="AlphaFoldDB" id="J6F722"/>
<name>J6F722_TRIAS</name>
<accession>J6F722</accession>
<evidence type="ECO:0000256" key="2">
    <source>
        <dbReference type="SAM" id="MobiDB-lite"/>
    </source>
</evidence>
<evidence type="ECO:0000313" key="3">
    <source>
        <dbReference type="EMBL" id="EJT52879.1"/>
    </source>
</evidence>
<dbReference type="Pfam" id="PF04502">
    <property type="entry name" value="Saf4_Yju2"/>
    <property type="match status" value="1"/>
</dbReference>
<dbReference type="EMBL" id="ALBS01000013">
    <property type="protein sequence ID" value="EJT52879.1"/>
    <property type="molecule type" value="Genomic_DNA"/>
</dbReference>
<sequence>MVRLVQGDRREGAGTAAACPEGADEQNHIGAGVRYNAQKRKTGNYYSTPIFAFLCKCHLCSAPFEIATDPQNAAYVINFGLTRKAEEWDSAESGGWGVFDTDDLNKDRGGLDEQAGLKATVDGDAFAALEKGETQRDATLSRQARLDELEGASERIAGDPYEVNARLRKRLRAEKAEMLRGQKADDATREKFGLNDDVHLGPAREGDGELYKEVVKAQGPGWSRETAGKEALAQRVRNNTARKMDAFETHTPRIRLRRAKTPPPKSSPPKDPPAANKSTGLGGLAAYGSDSESNSD</sequence>
<dbReference type="GO" id="GO:0000398">
    <property type="term" value="P:mRNA splicing, via spliceosome"/>
    <property type="evidence" value="ECO:0007669"/>
    <property type="project" value="InterPro"/>
</dbReference>
<dbReference type="PANTHER" id="PTHR12111">
    <property type="entry name" value="SPLICING FACTOR YJU2"/>
    <property type="match status" value="1"/>
</dbReference>
<dbReference type="GO" id="GO:0005684">
    <property type="term" value="C:U2-type spliceosomal complex"/>
    <property type="evidence" value="ECO:0007669"/>
    <property type="project" value="TreeGrafter"/>
</dbReference>
<gene>
    <name evidence="3" type="ORF">A1Q1_00784</name>
</gene>
<feature type="compositionally biased region" description="Pro residues" evidence="2">
    <location>
        <begin position="261"/>
        <end position="272"/>
    </location>
</feature>
<dbReference type="PANTHER" id="PTHR12111:SF2">
    <property type="entry name" value="SPLICING FACTOR YJU2B-RELATED"/>
    <property type="match status" value="1"/>
</dbReference>
<feature type="compositionally biased region" description="Basic and acidic residues" evidence="2">
    <location>
        <begin position="1"/>
        <end position="12"/>
    </location>
</feature>
<organism evidence="3 4">
    <name type="scientific">Trichosporon asahii var. asahii (strain ATCC 90039 / CBS 2479 / JCM 2466 / KCTC 7840 / NBRC 103889/ NCYC 2677 / UAMH 7654)</name>
    <name type="common">Yeast</name>
    <dbReference type="NCBI Taxonomy" id="1186058"/>
    <lineage>
        <taxon>Eukaryota</taxon>
        <taxon>Fungi</taxon>
        <taxon>Dikarya</taxon>
        <taxon>Basidiomycota</taxon>
        <taxon>Agaricomycotina</taxon>
        <taxon>Tremellomycetes</taxon>
        <taxon>Trichosporonales</taxon>
        <taxon>Trichosporonaceae</taxon>
        <taxon>Trichosporon</taxon>
    </lineage>
</organism>
<dbReference type="GeneID" id="25984298"/>
<feature type="region of interest" description="Disordered" evidence="2">
    <location>
        <begin position="239"/>
        <end position="296"/>
    </location>
</feature>
<evidence type="ECO:0000256" key="1">
    <source>
        <dbReference type="ARBA" id="ARBA00005595"/>
    </source>
</evidence>
<dbReference type="VEuPathDB" id="FungiDB:A1Q1_00784"/>
<dbReference type="OrthoDB" id="360327at2759"/>
<reference evidence="3 4" key="1">
    <citation type="journal article" date="2012" name="Eukaryot. Cell">
        <title>Draft genome sequence of CBS 2479, the standard type strain of Trichosporon asahii.</title>
        <authorList>
            <person name="Yang R.Y."/>
            <person name="Li H.T."/>
            <person name="Zhu H."/>
            <person name="Zhou G.P."/>
            <person name="Wang M."/>
            <person name="Wang L."/>
        </authorList>
    </citation>
    <scope>NUCLEOTIDE SEQUENCE [LARGE SCALE GENOMIC DNA]</scope>
    <source>
        <strain evidence="4">ATCC 90039 / CBS 2479 / JCM 2466 / KCTC 7840 / NCYC 2677 / UAMH 7654</strain>
    </source>
</reference>
<dbReference type="RefSeq" id="XP_014183953.1">
    <property type="nucleotide sequence ID" value="XM_014328478.1"/>
</dbReference>